<evidence type="ECO:0000256" key="1">
    <source>
        <dbReference type="ARBA" id="ARBA00023002"/>
    </source>
</evidence>
<evidence type="ECO:0008006" key="6">
    <source>
        <dbReference type="Google" id="ProtNLM"/>
    </source>
</evidence>
<dbReference type="InterPro" id="IPR008927">
    <property type="entry name" value="6-PGluconate_DH-like_C_sf"/>
</dbReference>
<keyword evidence="1" id="KW-0560">Oxidoreductase</keyword>
<dbReference type="PANTHER" id="PTHR38015">
    <property type="entry name" value="BLR6086 PROTEIN"/>
    <property type="match status" value="1"/>
</dbReference>
<evidence type="ECO:0000259" key="3">
    <source>
        <dbReference type="Pfam" id="PF02317"/>
    </source>
</evidence>
<dbReference type="Gene3D" id="1.10.1040.10">
    <property type="entry name" value="N-(1-d-carboxylethyl)-l-norvaline Dehydrogenase, domain 2"/>
    <property type="match status" value="1"/>
</dbReference>
<dbReference type="Proteomes" id="UP000216024">
    <property type="component" value="Unassembled WGS sequence"/>
</dbReference>
<dbReference type="SUPFAM" id="SSF51735">
    <property type="entry name" value="NAD(P)-binding Rossmann-fold domains"/>
    <property type="match status" value="1"/>
</dbReference>
<dbReference type="OrthoDB" id="1073746at2"/>
<gene>
    <name evidence="4" type="ORF">CCE28_15610</name>
</gene>
<dbReference type="InterPro" id="IPR036291">
    <property type="entry name" value="NAD(P)-bd_dom_sf"/>
</dbReference>
<feature type="domain" description="Opine dehydrogenase" evidence="3">
    <location>
        <begin position="214"/>
        <end position="355"/>
    </location>
</feature>
<evidence type="ECO:0000259" key="2">
    <source>
        <dbReference type="Pfam" id="PF01210"/>
    </source>
</evidence>
<keyword evidence="5" id="KW-1185">Reference proteome</keyword>
<accession>A0A267MHT7</accession>
<dbReference type="InterPro" id="IPR051729">
    <property type="entry name" value="Opine/Lysopine_DH"/>
</dbReference>
<dbReference type="EMBL" id="NIBG01000016">
    <property type="protein sequence ID" value="PAB58363.1"/>
    <property type="molecule type" value="Genomic_DNA"/>
</dbReference>
<evidence type="ECO:0000313" key="5">
    <source>
        <dbReference type="Proteomes" id="UP000216024"/>
    </source>
</evidence>
<dbReference type="PANTHER" id="PTHR38015:SF1">
    <property type="entry name" value="OPINE DEHYDROGENASE DOMAIN-CONTAINING PROTEIN"/>
    <property type="match status" value="1"/>
</dbReference>
<dbReference type="AlphaFoldDB" id="A0A267MHT7"/>
<dbReference type="Pfam" id="PF02317">
    <property type="entry name" value="Octopine_DH"/>
    <property type="match status" value="1"/>
</dbReference>
<dbReference type="InterPro" id="IPR013328">
    <property type="entry name" value="6PGD_dom2"/>
</dbReference>
<dbReference type="InterPro" id="IPR003421">
    <property type="entry name" value="Opine_DH"/>
</dbReference>
<reference evidence="4 5" key="1">
    <citation type="submission" date="2017-06" db="EMBL/GenBank/DDBJ databases">
        <title>Draft genome sequence of anaerobic fermentative bacterium Anaeromicrobium sediminis DY2726D isolated from West Pacific Ocean sediments.</title>
        <authorList>
            <person name="Zeng X."/>
        </authorList>
    </citation>
    <scope>NUCLEOTIDE SEQUENCE [LARGE SCALE GENOMIC DNA]</scope>
    <source>
        <strain evidence="4 5">DY2726D</strain>
    </source>
</reference>
<feature type="domain" description="Glycerol-3-phosphate dehydrogenase NAD-dependent N-terminal" evidence="2">
    <location>
        <begin position="36"/>
        <end position="132"/>
    </location>
</feature>
<dbReference type="Gene3D" id="3.40.50.720">
    <property type="entry name" value="NAD(P)-binding Rossmann-like Domain"/>
    <property type="match status" value="1"/>
</dbReference>
<name>A0A267MHT7_9FIRM</name>
<sequence>MLHSKIIINYITQQIFKWRWIMVTKQFWYAKSLKWSIIGGGNGGQAMAGHLAIMGFSVKIYDIFLDTIEEIKKQGGIKVEGVVQGFGKLELATTNITEALNGADIIAIVTPALAHKEIAKNCAPYLKDDQIVFLHPGSTFGAFEFKKVLLEEGCEANPVIADAETLLYACRCKEKGHVNILGIKNRLKVAALPSNETERVVKMLNTALPQIYPASNVMEISLENVKPMVHPAPTLLNTSMIESKHDWLYYWDGITPSIGHFVEEMDKERLNVAKALGLKVESIFEVYKRQYDVEALTLTDVVRKTKAYAGVKGQKNLNTRYITEDIPMGLVPLVSLGRMLGVNVERMATIIELGEYLLDKDFTTTGRTVENVGLSGMTSEEIINYVQTGKRENIALSEV</sequence>
<organism evidence="4 5">
    <name type="scientific">Anaeromicrobium sediminis</name>
    <dbReference type="NCBI Taxonomy" id="1478221"/>
    <lineage>
        <taxon>Bacteria</taxon>
        <taxon>Bacillati</taxon>
        <taxon>Bacillota</taxon>
        <taxon>Clostridia</taxon>
        <taxon>Peptostreptococcales</taxon>
        <taxon>Thermotaleaceae</taxon>
        <taxon>Anaeromicrobium</taxon>
    </lineage>
</organism>
<dbReference type="SUPFAM" id="SSF48179">
    <property type="entry name" value="6-phosphogluconate dehydrogenase C-terminal domain-like"/>
    <property type="match status" value="1"/>
</dbReference>
<dbReference type="GO" id="GO:0016616">
    <property type="term" value="F:oxidoreductase activity, acting on the CH-OH group of donors, NAD or NADP as acceptor"/>
    <property type="evidence" value="ECO:0007669"/>
    <property type="project" value="InterPro"/>
</dbReference>
<evidence type="ECO:0000313" key="4">
    <source>
        <dbReference type="EMBL" id="PAB58363.1"/>
    </source>
</evidence>
<proteinExistence type="predicted"/>
<dbReference type="GO" id="GO:0046168">
    <property type="term" value="P:glycerol-3-phosphate catabolic process"/>
    <property type="evidence" value="ECO:0007669"/>
    <property type="project" value="InterPro"/>
</dbReference>
<dbReference type="Pfam" id="PF01210">
    <property type="entry name" value="NAD_Gly3P_dh_N"/>
    <property type="match status" value="1"/>
</dbReference>
<comment type="caution">
    <text evidence="4">The sequence shown here is derived from an EMBL/GenBank/DDBJ whole genome shotgun (WGS) entry which is preliminary data.</text>
</comment>
<dbReference type="GO" id="GO:0051287">
    <property type="term" value="F:NAD binding"/>
    <property type="evidence" value="ECO:0007669"/>
    <property type="project" value="InterPro"/>
</dbReference>
<protein>
    <recommendedName>
        <fullName evidence="6">NADP transhydrogenase subunit alpha</fullName>
    </recommendedName>
</protein>
<dbReference type="InterPro" id="IPR011128">
    <property type="entry name" value="G3P_DH_NAD-dep_N"/>
</dbReference>